<dbReference type="Gene3D" id="3.40.50.10850">
    <property type="entry name" value="Ntrc-like two-domain protein"/>
    <property type="match status" value="1"/>
</dbReference>
<keyword evidence="2" id="KW-1185">Reference proteome</keyword>
<gene>
    <name evidence="1" type="ORF">OCV51_12065</name>
</gene>
<evidence type="ECO:0000313" key="2">
    <source>
        <dbReference type="Proteomes" id="UP001652394"/>
    </source>
</evidence>
<proteinExistence type="predicted"/>
<dbReference type="Gene3D" id="3.40.50.300">
    <property type="entry name" value="P-loop containing nucleotide triphosphate hydrolases"/>
    <property type="match status" value="1"/>
</dbReference>
<accession>A0ABT2TDQ2</accession>
<evidence type="ECO:0000313" key="1">
    <source>
        <dbReference type="EMBL" id="MCU6748382.1"/>
    </source>
</evidence>
<comment type="caution">
    <text evidence="1">The sequence shown here is derived from an EMBL/GenBank/DDBJ whole genome shotgun (WGS) entry which is preliminary data.</text>
</comment>
<name>A0ABT2TDQ2_9FIRM</name>
<dbReference type="InterPro" id="IPR027417">
    <property type="entry name" value="P-loop_NTPase"/>
</dbReference>
<sequence length="330" mass="38986">MAVYSGHFVICDPDKEYSENLMKFISEMEKIDLQFQIFHEEESLMSFSKRKPIDILLIAEEYDQDGKFEKITENKFVLTKNEQDKRTDQKRIYRYQSAENIIKILFEDAEQDKKDNKDILSIRKKQDTDRIIRRKGLIGIYSPVHRIGKTKFAIQLGIKSAKYVPTLYLNLEEYPASGLYYPDQKEKNIGDLLFYAGQNTENLGFRINTIAGQIENLDYIMPIPILQDLRQVKVDEWLNLFEQILKKCIYETIILDLSDSVDGLYTILQNCSVIYTHYAEEPTSEEKVRQYEQNIKRMEMEAILEHTIRKKVTRRNKNLTTDRKEGMKND</sequence>
<dbReference type="RefSeq" id="WP_059067120.1">
    <property type="nucleotide sequence ID" value="NZ_JAOQJX010000021.1"/>
</dbReference>
<organism evidence="1 2">
    <name type="scientific">Faecalicatena acetigenes</name>
    <dbReference type="NCBI Taxonomy" id="2981790"/>
    <lineage>
        <taxon>Bacteria</taxon>
        <taxon>Bacillati</taxon>
        <taxon>Bacillota</taxon>
        <taxon>Clostridia</taxon>
        <taxon>Lachnospirales</taxon>
        <taxon>Lachnospiraceae</taxon>
        <taxon>Faecalicatena</taxon>
    </lineage>
</organism>
<dbReference type="Proteomes" id="UP001652394">
    <property type="component" value="Unassembled WGS sequence"/>
</dbReference>
<dbReference type="EMBL" id="JAOQJX010000021">
    <property type="protein sequence ID" value="MCU6748382.1"/>
    <property type="molecule type" value="Genomic_DNA"/>
</dbReference>
<protein>
    <submittedName>
        <fullName evidence="1">Uncharacterized protein</fullName>
    </submittedName>
</protein>
<reference evidence="1 2" key="1">
    <citation type="journal article" date="2021" name="ISME Commun">
        <title>Automated analysis of genomic sequences facilitates high-throughput and comprehensive description of bacteria.</title>
        <authorList>
            <person name="Hitch T.C.A."/>
        </authorList>
    </citation>
    <scope>NUCLEOTIDE SEQUENCE [LARGE SCALE GENOMIC DNA]</scope>
    <source>
        <strain evidence="1 2">H2_18</strain>
    </source>
</reference>